<dbReference type="Gene3D" id="2.10.90.10">
    <property type="entry name" value="Cystine-knot cytokines"/>
    <property type="match status" value="1"/>
</dbReference>
<reference evidence="8" key="2">
    <citation type="submission" date="2025-09" db="UniProtKB">
        <authorList>
            <consortium name="Ensembl"/>
        </authorList>
    </citation>
    <scope>IDENTIFICATION</scope>
</reference>
<dbReference type="GO" id="GO:0030335">
    <property type="term" value="P:positive regulation of cell migration"/>
    <property type="evidence" value="ECO:0007669"/>
    <property type="project" value="TreeGrafter"/>
</dbReference>
<dbReference type="GO" id="GO:0008083">
    <property type="term" value="F:growth factor activity"/>
    <property type="evidence" value="ECO:0007669"/>
    <property type="project" value="UniProtKB-KW"/>
</dbReference>
<dbReference type="SUPFAM" id="SSF57501">
    <property type="entry name" value="Cystine-knot cytokines"/>
    <property type="match status" value="1"/>
</dbReference>
<dbReference type="AlphaFoldDB" id="A0A8C4QU73"/>
<evidence type="ECO:0000313" key="8">
    <source>
        <dbReference type="Ensembl" id="ENSEBUP00000020667.1"/>
    </source>
</evidence>
<evidence type="ECO:0000256" key="4">
    <source>
        <dbReference type="RuleBase" id="RU003818"/>
    </source>
</evidence>
<accession>A0A8C4QU73</accession>
<dbReference type="Pfam" id="PF00341">
    <property type="entry name" value="PDGF"/>
    <property type="match status" value="1"/>
</dbReference>
<dbReference type="GO" id="GO:0051897">
    <property type="term" value="P:positive regulation of phosphatidylinositol 3-kinase/protein kinase B signal transduction"/>
    <property type="evidence" value="ECO:0007669"/>
    <property type="project" value="TreeGrafter"/>
</dbReference>
<feature type="region of interest" description="Disordered" evidence="5">
    <location>
        <begin position="189"/>
        <end position="234"/>
    </location>
</feature>
<dbReference type="GO" id="GO:0008284">
    <property type="term" value="P:positive regulation of cell population proliferation"/>
    <property type="evidence" value="ECO:0007669"/>
    <property type="project" value="TreeGrafter"/>
</dbReference>
<dbReference type="GO" id="GO:0048008">
    <property type="term" value="P:platelet-derived growth factor receptor signaling pathway"/>
    <property type="evidence" value="ECO:0007669"/>
    <property type="project" value="TreeGrafter"/>
</dbReference>
<evidence type="ECO:0000256" key="6">
    <source>
        <dbReference type="SAM" id="SignalP"/>
    </source>
</evidence>
<evidence type="ECO:0000256" key="5">
    <source>
        <dbReference type="SAM" id="MobiDB-lite"/>
    </source>
</evidence>
<protein>
    <recommendedName>
        <fullName evidence="7">Platelet-derived growth factor (PDGF) family profile domain-containing protein</fullName>
    </recommendedName>
</protein>
<dbReference type="InterPro" id="IPR023581">
    <property type="entry name" value="PD_growth_factor_CS"/>
</dbReference>
<feature type="compositionally biased region" description="Basic residues" evidence="5">
    <location>
        <begin position="195"/>
        <end position="212"/>
    </location>
</feature>
<dbReference type="GO" id="GO:0070374">
    <property type="term" value="P:positive regulation of ERK1 and ERK2 cascade"/>
    <property type="evidence" value="ECO:0007669"/>
    <property type="project" value="TreeGrafter"/>
</dbReference>
<feature type="chain" id="PRO_5034357004" description="Platelet-derived growth factor (PDGF) family profile domain-containing protein" evidence="6">
    <location>
        <begin position="18"/>
        <end position="234"/>
    </location>
</feature>
<dbReference type="GO" id="GO:0051781">
    <property type="term" value="P:positive regulation of cell division"/>
    <property type="evidence" value="ECO:0007669"/>
    <property type="project" value="UniProtKB-KW"/>
</dbReference>
<dbReference type="SMART" id="SM00141">
    <property type="entry name" value="PDGF"/>
    <property type="match status" value="1"/>
</dbReference>
<dbReference type="Ensembl" id="ENSEBUT00000021243.1">
    <property type="protein sequence ID" value="ENSEBUP00000020667.1"/>
    <property type="gene ID" value="ENSEBUG00000012778.1"/>
</dbReference>
<dbReference type="InterPro" id="IPR029034">
    <property type="entry name" value="Cystine-knot_cytokine"/>
</dbReference>
<keyword evidence="3" id="KW-0497">Mitogen</keyword>
<dbReference type="PANTHER" id="PTHR11633:SF1">
    <property type="entry name" value="LD28763P"/>
    <property type="match status" value="1"/>
</dbReference>
<dbReference type="PROSITE" id="PS50278">
    <property type="entry name" value="PDGF_2"/>
    <property type="match status" value="1"/>
</dbReference>
<evidence type="ECO:0000313" key="9">
    <source>
        <dbReference type="Proteomes" id="UP000694388"/>
    </source>
</evidence>
<comment type="similarity">
    <text evidence="1 4">Belongs to the PDGF/VEGF growth factor family.</text>
</comment>
<evidence type="ECO:0000256" key="1">
    <source>
        <dbReference type="ARBA" id="ARBA00006686"/>
    </source>
</evidence>
<evidence type="ECO:0000256" key="2">
    <source>
        <dbReference type="ARBA" id="ARBA00023030"/>
    </source>
</evidence>
<sequence length="234" mass="26704">MGLRLCILLTALHVCVARPMGLQEEGQLSLLLAMMDWSGFRAARHVPAIPRNDSVEVAVAAVCHPRNESVAIPHSLFNDSEGSFVIWPSCVELQRCSGCCTSGIRHCAPANTRQRHFLVTKLEYRGILRKRQVMVTMEEHLQCSCQCAFRLACPKHHAFDHRNCLCVRRHRWRQKCRNEECRARRKKCREEGCRKGARQGRKRGKKDRGKRKNSQEDSSTVLPTTQLQTSQTTA</sequence>
<dbReference type="PANTHER" id="PTHR11633">
    <property type="entry name" value="PLATELET-DERIVED GROWTH FACTOR"/>
    <property type="match status" value="1"/>
</dbReference>
<feature type="domain" description="Platelet-derived growth factor (PDGF) family profile" evidence="7">
    <location>
        <begin position="50"/>
        <end position="146"/>
    </location>
</feature>
<dbReference type="PROSITE" id="PS00249">
    <property type="entry name" value="PDGF_1"/>
    <property type="match status" value="1"/>
</dbReference>
<reference evidence="8" key="1">
    <citation type="submission" date="2025-08" db="UniProtKB">
        <authorList>
            <consortium name="Ensembl"/>
        </authorList>
    </citation>
    <scope>IDENTIFICATION</scope>
</reference>
<dbReference type="Proteomes" id="UP000694388">
    <property type="component" value="Unplaced"/>
</dbReference>
<proteinExistence type="inferred from homology"/>
<keyword evidence="2 4" id="KW-0339">Growth factor</keyword>
<dbReference type="GO" id="GO:0005161">
    <property type="term" value="F:platelet-derived growth factor receptor binding"/>
    <property type="evidence" value="ECO:0007669"/>
    <property type="project" value="TreeGrafter"/>
</dbReference>
<feature type="compositionally biased region" description="Low complexity" evidence="5">
    <location>
        <begin position="218"/>
        <end position="234"/>
    </location>
</feature>
<dbReference type="GO" id="GO:0016020">
    <property type="term" value="C:membrane"/>
    <property type="evidence" value="ECO:0007669"/>
    <property type="project" value="InterPro"/>
</dbReference>
<dbReference type="GO" id="GO:0005615">
    <property type="term" value="C:extracellular space"/>
    <property type="evidence" value="ECO:0007669"/>
    <property type="project" value="TreeGrafter"/>
</dbReference>
<organism evidence="8 9">
    <name type="scientific">Eptatretus burgeri</name>
    <name type="common">Inshore hagfish</name>
    <dbReference type="NCBI Taxonomy" id="7764"/>
    <lineage>
        <taxon>Eukaryota</taxon>
        <taxon>Metazoa</taxon>
        <taxon>Chordata</taxon>
        <taxon>Craniata</taxon>
        <taxon>Vertebrata</taxon>
        <taxon>Cyclostomata</taxon>
        <taxon>Myxini</taxon>
        <taxon>Myxiniformes</taxon>
        <taxon>Myxinidae</taxon>
        <taxon>Eptatretinae</taxon>
        <taxon>Eptatretus</taxon>
    </lineage>
</organism>
<feature type="signal peptide" evidence="6">
    <location>
        <begin position="1"/>
        <end position="17"/>
    </location>
</feature>
<keyword evidence="9" id="KW-1185">Reference proteome</keyword>
<evidence type="ECO:0000256" key="3">
    <source>
        <dbReference type="ARBA" id="ARBA00023246"/>
    </source>
</evidence>
<evidence type="ECO:0000259" key="7">
    <source>
        <dbReference type="PROSITE" id="PS50278"/>
    </source>
</evidence>
<keyword evidence="6" id="KW-0732">Signal</keyword>
<name>A0A8C4QU73_EPTBU</name>
<dbReference type="InterPro" id="IPR000072">
    <property type="entry name" value="PDGF/VEGF_dom"/>
</dbReference>